<sequence length="578" mass="62299">MPAFPWGHRRHGSIRLTDAVFDECLVEGDRCGGSREAKEVETGVRVEEQEEEEESYGELEREVKDDAPPRASRKQMALIYSFQLAEAIVAASLQPQLYMALRDSEHCTSINSAYWAGVVEAVFALGSIAGLGWGKLGDRFGRRSLALFGMFGLSISCIAMGFSTGAFACMLIRAFAGLMSSSIRVALAAMLGDVSETKREKARNFAKLPLVATGGVVGPLLQAALAHRFSNDAFWKRYPLLSSQLACATLMMAVFVINVVWLKETLPRATSDVENSRVSVVHRRDSDSSDEYEEKDAFLGQSGQTSPTRPQPIKIAEIVRAPSLLILLLSFSLLLLHSASFDQLLPLLGNSETGHGGLGLPCSFIPLVVLFANLSAGIVIALTLDKTVESLGLIRLYQVCCWAFPALYILTPLLSGAAEGTSRMAIILSSGLSIFSKTLVTGCAQTLVLVLVTSASPDAFSLATIMGVMQSASVLRSLAVGGTGVAFYLSDDLSLRATNYGLWATMAVIGFGGAAVAHFVRDHPTVRDYSSSLKWEVCYESTEEPAAYTDGSVTEGSIQDDESVKNEEEDRGNLGRWI</sequence>
<dbReference type="GO" id="GO:0022857">
    <property type="term" value="F:transmembrane transporter activity"/>
    <property type="evidence" value="ECO:0007669"/>
    <property type="project" value="InterPro"/>
</dbReference>
<organism evidence="8 9">
    <name type="scientific">Ascodesmis nigricans</name>
    <dbReference type="NCBI Taxonomy" id="341454"/>
    <lineage>
        <taxon>Eukaryota</taxon>
        <taxon>Fungi</taxon>
        <taxon>Dikarya</taxon>
        <taxon>Ascomycota</taxon>
        <taxon>Pezizomycotina</taxon>
        <taxon>Pezizomycetes</taxon>
        <taxon>Pezizales</taxon>
        <taxon>Ascodesmidaceae</taxon>
        <taxon>Ascodesmis</taxon>
    </lineage>
</organism>
<keyword evidence="3 7" id="KW-0812">Transmembrane</keyword>
<feature type="transmembrane region" description="Helical" evidence="7">
    <location>
        <begin position="500"/>
        <end position="520"/>
    </location>
</feature>
<feature type="compositionally biased region" description="Basic and acidic residues" evidence="6">
    <location>
        <begin position="562"/>
        <end position="578"/>
    </location>
</feature>
<name>A0A4S2MWF1_9PEZI</name>
<feature type="compositionally biased region" description="Acidic residues" evidence="6">
    <location>
        <begin position="48"/>
        <end position="57"/>
    </location>
</feature>
<dbReference type="InterPro" id="IPR036259">
    <property type="entry name" value="MFS_trans_sf"/>
</dbReference>
<keyword evidence="2" id="KW-0813">Transport</keyword>
<evidence type="ECO:0000256" key="2">
    <source>
        <dbReference type="ARBA" id="ARBA00022448"/>
    </source>
</evidence>
<gene>
    <name evidence="8" type="ORF">EX30DRAFT_45196</name>
</gene>
<dbReference type="AlphaFoldDB" id="A0A4S2MWF1"/>
<dbReference type="PANTHER" id="PTHR23504:SF6">
    <property type="entry name" value="MULTIDRUG TRANSPORTER, PUTATIVE (AFU_ORTHOLOGUE AFUA_4G08740)-RELATED"/>
    <property type="match status" value="1"/>
</dbReference>
<comment type="subcellular location">
    <subcellularLocation>
        <location evidence="1">Membrane</location>
        <topology evidence="1">Multi-pass membrane protein</topology>
    </subcellularLocation>
</comment>
<feature type="transmembrane region" description="Helical" evidence="7">
    <location>
        <begin position="206"/>
        <end position="226"/>
    </location>
</feature>
<feature type="compositionally biased region" description="Basic and acidic residues" evidence="6">
    <location>
        <begin position="58"/>
        <end position="68"/>
    </location>
</feature>
<feature type="transmembrane region" description="Helical" evidence="7">
    <location>
        <begin position="424"/>
        <end position="452"/>
    </location>
</feature>
<dbReference type="OrthoDB" id="419616at2759"/>
<dbReference type="EMBL" id="ML220122">
    <property type="protein sequence ID" value="TGZ80941.1"/>
    <property type="molecule type" value="Genomic_DNA"/>
</dbReference>
<feature type="transmembrane region" description="Helical" evidence="7">
    <location>
        <begin position="113"/>
        <end position="133"/>
    </location>
</feature>
<dbReference type="PANTHER" id="PTHR23504">
    <property type="entry name" value="MAJOR FACILITATOR SUPERFAMILY DOMAIN-CONTAINING PROTEIN 10"/>
    <property type="match status" value="1"/>
</dbReference>
<feature type="region of interest" description="Disordered" evidence="6">
    <location>
        <begin position="277"/>
        <end position="309"/>
    </location>
</feature>
<dbReference type="Pfam" id="PF07690">
    <property type="entry name" value="MFS_1"/>
    <property type="match status" value="1"/>
</dbReference>
<feature type="transmembrane region" description="Helical" evidence="7">
    <location>
        <begin position="459"/>
        <end position="488"/>
    </location>
</feature>
<evidence type="ECO:0000313" key="9">
    <source>
        <dbReference type="Proteomes" id="UP000298138"/>
    </source>
</evidence>
<feature type="transmembrane region" description="Helical" evidence="7">
    <location>
        <begin position="145"/>
        <end position="168"/>
    </location>
</feature>
<feature type="compositionally biased region" description="Basic and acidic residues" evidence="6">
    <location>
        <begin position="34"/>
        <end position="47"/>
    </location>
</feature>
<evidence type="ECO:0000256" key="7">
    <source>
        <dbReference type="SAM" id="Phobius"/>
    </source>
</evidence>
<dbReference type="InParanoid" id="A0A4S2MWF1"/>
<dbReference type="Gene3D" id="1.20.1250.20">
    <property type="entry name" value="MFS general substrate transporter like domains"/>
    <property type="match status" value="1"/>
</dbReference>
<feature type="transmembrane region" description="Helical" evidence="7">
    <location>
        <begin position="238"/>
        <end position="261"/>
    </location>
</feature>
<proteinExistence type="predicted"/>
<feature type="transmembrane region" description="Helical" evidence="7">
    <location>
        <begin position="318"/>
        <end position="338"/>
    </location>
</feature>
<accession>A0A4S2MWF1</accession>
<dbReference type="GO" id="GO:0016020">
    <property type="term" value="C:membrane"/>
    <property type="evidence" value="ECO:0007669"/>
    <property type="project" value="UniProtKB-SubCell"/>
</dbReference>
<dbReference type="Proteomes" id="UP000298138">
    <property type="component" value="Unassembled WGS sequence"/>
</dbReference>
<dbReference type="InterPro" id="IPR011701">
    <property type="entry name" value="MFS"/>
</dbReference>
<feature type="region of interest" description="Disordered" evidence="6">
    <location>
        <begin position="34"/>
        <end position="68"/>
    </location>
</feature>
<keyword evidence="9" id="KW-1185">Reference proteome</keyword>
<evidence type="ECO:0000256" key="4">
    <source>
        <dbReference type="ARBA" id="ARBA00022989"/>
    </source>
</evidence>
<feature type="region of interest" description="Disordered" evidence="6">
    <location>
        <begin position="549"/>
        <end position="578"/>
    </location>
</feature>
<evidence type="ECO:0000256" key="5">
    <source>
        <dbReference type="ARBA" id="ARBA00023136"/>
    </source>
</evidence>
<reference evidence="8 9" key="1">
    <citation type="submission" date="2019-04" db="EMBL/GenBank/DDBJ databases">
        <title>Comparative genomics and transcriptomics to analyze fruiting body development in filamentous ascomycetes.</title>
        <authorList>
            <consortium name="DOE Joint Genome Institute"/>
            <person name="Lutkenhaus R."/>
            <person name="Traeger S."/>
            <person name="Breuer J."/>
            <person name="Kuo A."/>
            <person name="Lipzen A."/>
            <person name="Pangilinan J."/>
            <person name="Dilworth D."/>
            <person name="Sandor L."/>
            <person name="Poggeler S."/>
            <person name="Barry K."/>
            <person name="Grigoriev I.V."/>
            <person name="Nowrousian M."/>
        </authorList>
    </citation>
    <scope>NUCLEOTIDE SEQUENCE [LARGE SCALE GENOMIC DNA]</scope>
    <source>
        <strain evidence="8 9">CBS 389.68</strain>
    </source>
</reference>
<feature type="transmembrane region" description="Helical" evidence="7">
    <location>
        <begin position="358"/>
        <end position="384"/>
    </location>
</feature>
<evidence type="ECO:0000256" key="6">
    <source>
        <dbReference type="SAM" id="MobiDB-lite"/>
    </source>
</evidence>
<protein>
    <submittedName>
        <fullName evidence="8">MFS general substrate transporter</fullName>
    </submittedName>
</protein>
<dbReference type="SUPFAM" id="SSF103473">
    <property type="entry name" value="MFS general substrate transporter"/>
    <property type="match status" value="1"/>
</dbReference>
<keyword evidence="4 7" id="KW-1133">Transmembrane helix</keyword>
<evidence type="ECO:0000256" key="3">
    <source>
        <dbReference type="ARBA" id="ARBA00022692"/>
    </source>
</evidence>
<keyword evidence="5 7" id="KW-0472">Membrane</keyword>
<feature type="transmembrane region" description="Helical" evidence="7">
    <location>
        <begin position="396"/>
        <end position="418"/>
    </location>
</feature>
<evidence type="ECO:0000313" key="8">
    <source>
        <dbReference type="EMBL" id="TGZ80941.1"/>
    </source>
</evidence>
<evidence type="ECO:0000256" key="1">
    <source>
        <dbReference type="ARBA" id="ARBA00004141"/>
    </source>
</evidence>